<protein>
    <submittedName>
        <fullName evidence="10">Huntingtin-interacting protein 1</fullName>
    </submittedName>
</protein>
<dbReference type="InterPro" id="IPR011417">
    <property type="entry name" value="ANTH_dom"/>
</dbReference>
<dbReference type="Gene3D" id="1.25.40.90">
    <property type="match status" value="1"/>
</dbReference>
<dbReference type="InterPro" id="IPR002558">
    <property type="entry name" value="ILWEQ_dom"/>
</dbReference>
<keyword evidence="5" id="KW-0175">Coiled coil</keyword>
<dbReference type="PROSITE" id="PS50942">
    <property type="entry name" value="ENTH"/>
    <property type="match status" value="1"/>
</dbReference>
<dbReference type="Proteomes" id="UP000504629">
    <property type="component" value="Unplaced"/>
</dbReference>
<organism evidence="9 10">
    <name type="scientific">Bombyx mandarina</name>
    <name type="common">Wild silk moth</name>
    <name type="synonym">Wild silkworm</name>
    <dbReference type="NCBI Taxonomy" id="7092"/>
    <lineage>
        <taxon>Eukaryota</taxon>
        <taxon>Metazoa</taxon>
        <taxon>Ecdysozoa</taxon>
        <taxon>Arthropoda</taxon>
        <taxon>Hexapoda</taxon>
        <taxon>Insecta</taxon>
        <taxon>Pterygota</taxon>
        <taxon>Neoptera</taxon>
        <taxon>Endopterygota</taxon>
        <taxon>Lepidoptera</taxon>
        <taxon>Glossata</taxon>
        <taxon>Ditrysia</taxon>
        <taxon>Bombycoidea</taxon>
        <taxon>Bombycidae</taxon>
        <taxon>Bombycinae</taxon>
        <taxon>Bombyx</taxon>
    </lineage>
</organism>
<dbReference type="Gene3D" id="1.20.1410.10">
    <property type="entry name" value="I/LWEQ domain"/>
    <property type="match status" value="1"/>
</dbReference>
<comment type="subcellular location">
    <subcellularLocation>
        <location evidence="1">Cytoplasm</location>
    </subcellularLocation>
</comment>
<evidence type="ECO:0000256" key="1">
    <source>
        <dbReference type="ARBA" id="ARBA00004496"/>
    </source>
</evidence>
<dbReference type="InterPro" id="IPR008942">
    <property type="entry name" value="ENTH_VHS"/>
</dbReference>
<dbReference type="Gene3D" id="1.20.5.1700">
    <property type="match status" value="1"/>
</dbReference>
<dbReference type="InterPro" id="IPR035964">
    <property type="entry name" value="I/LWEQ_dom_sf"/>
</dbReference>
<dbReference type="GO" id="GO:0030136">
    <property type="term" value="C:clathrin-coated vesicle"/>
    <property type="evidence" value="ECO:0007669"/>
    <property type="project" value="TreeGrafter"/>
</dbReference>
<gene>
    <name evidence="10" type="primary">LOC114250570</name>
</gene>
<proteinExistence type="inferred from homology"/>
<dbReference type="FunFam" id="1.25.40.90:FF:000012">
    <property type="entry name" value="Huntingtin interacting protein 1-related"/>
    <property type="match status" value="1"/>
</dbReference>
<dbReference type="SUPFAM" id="SSF48464">
    <property type="entry name" value="ENTH/VHS domain"/>
    <property type="match status" value="1"/>
</dbReference>
<evidence type="ECO:0000259" key="7">
    <source>
        <dbReference type="PROSITE" id="PS50942"/>
    </source>
</evidence>
<dbReference type="PANTHER" id="PTHR10407:SF15">
    <property type="entry name" value="HUNTINGTIN INTERACTING PROTEIN 1"/>
    <property type="match status" value="1"/>
</dbReference>
<evidence type="ECO:0000256" key="5">
    <source>
        <dbReference type="SAM" id="Coils"/>
    </source>
</evidence>
<dbReference type="RefSeq" id="XP_028040285.1">
    <property type="nucleotide sequence ID" value="XM_028184484.1"/>
</dbReference>
<keyword evidence="9" id="KW-1185">Reference proteome</keyword>
<keyword evidence="4" id="KW-0009">Actin-binding</keyword>
<evidence type="ECO:0000259" key="8">
    <source>
        <dbReference type="PROSITE" id="PS50945"/>
    </source>
</evidence>
<evidence type="ECO:0000256" key="2">
    <source>
        <dbReference type="ARBA" id="ARBA00010135"/>
    </source>
</evidence>
<dbReference type="PANTHER" id="PTHR10407">
    <property type="entry name" value="HUNTINGTIN INTERACTING PROTEIN 1"/>
    <property type="match status" value="1"/>
</dbReference>
<dbReference type="InterPro" id="IPR013809">
    <property type="entry name" value="ENTH"/>
</dbReference>
<sequence>MASLSLPRVLQLKKNSLDAEREQFEKSQTLAIQKAINTNETPVKEKHVRSTIIGTFREQSAITYWMVAVRLPIQDNRIVAWKFCHVTHKLLREGHPACLDDSQRHISMIENLGKLWVHLREGYGKLVHLYCNLLVCKLKFHARNPRFPGNMQLTADELDAIAENDVNNYFQLCVELFDYMDEILNLQAAVFDSLGNARANSMTASGQCRLAALIPCAQDASQLYDCNVRLLFRLHAALPADTLLGHRERFRQQFKKLSTFYKHASSLQYYRNLLTLPVLPSNPPNFLLQSEFGTYVTPVVSVPEPPPDEPDAVGALVDTSDALSQSTSDQFEEFESRPSASPQPDPVVERDRLIDHLQNELKRMRTEVSQLVQERNSMLGSMREHCTRLETQLQSAKAELEDEKQRAVALSAETPEIKQKLVQTEEMAKTIDEKFQKLKGAYTQLREEHIVLIRKKAEVDKMAANLRATAAQHETAKMSLQQQLNDRMKDVELLQQSASSSEEIEVYKSEIANLRSELEQSREKETEFQILKASMEALEIEHKTVKTEQEDKILTISNELKESKEILEKVIQEKNDKDTELIRVKEELLGLREKSGDEYKKVVEEKEEALKKIIELSETHAKEKEVSIENDYETVKKIYKEQEQEKQEQINKLSLEIENCKRNNEIVQEVNNEKLELANRISDLECLGEKNNNKIGELNEIIQEQKELVEREKQQNESLSIRIKELESEREEHSKNIDELNEQLKDALSRSEKLKFDYEDQLKSTNYNVTLLNDKLQNVTGCKDDLIDSLKSMITEKDKQVINLNCEVTKLTENVTRLTEELTETHAELEIGKNEFFTLREEFENIMDRNEKDLALKDQELANLRDEINKITKKSDKLEKEKVDLLSELDLERQALENKIKELQLDNQRLQADYEAIESEKQKLSHELTSQIEKINSDYEMLMNTNTNDKVEYTERINDLQLSNSTKDEIINTCKVDIENLKAEIEELKQNNLKEKDDIEAVLTERNKQKQLSEARIEHVEHMRLNAECELQDLLQNNSVLEADVAALKRQLDEAQRELEKQRLEAVTCVGEAALALTNEALAALERSDAQESTLLASQLAVEAFEQLDKCSEIKGNEEAVMKSAINVAHNTAQLAGYVTEVSHVSTSLELTDKLQNECRAMLSSTRECLEAVRGGRAAGTRCGEARARVLGAAHAAAAALRPDGAARTVDDELDDMDAAIEHAASQIEEMLAASRAGDSGVKLEVNGKILDACTTLMAAVKVLVQDARQLQNELGDQHSRQKMYRKNPQWSEGLISAAKAVVFAAKLLVSSADEAVGGSGRMEGVSAAAHEVAGSTAQLVAASRARAPPQTPALTRLTQASRGVAAATGALVGAVRAASARLNEQEALDTSALTLTATRILEMESKVRSLELESALDAERARLAALRKRHYLLAQQEEVTVPIYVHT</sequence>
<feature type="domain" description="I/LWEQ" evidence="8">
    <location>
        <begin position="1198"/>
        <end position="1435"/>
    </location>
</feature>
<dbReference type="SUPFAM" id="SSF109885">
    <property type="entry name" value="I/LWEQ domain"/>
    <property type="match status" value="1"/>
</dbReference>
<feature type="domain" description="ENTH" evidence="7">
    <location>
        <begin position="20"/>
        <end position="148"/>
    </location>
</feature>
<evidence type="ECO:0000313" key="9">
    <source>
        <dbReference type="Proteomes" id="UP000504629"/>
    </source>
</evidence>
<evidence type="ECO:0000256" key="3">
    <source>
        <dbReference type="ARBA" id="ARBA00022490"/>
    </source>
</evidence>
<dbReference type="SMART" id="SM00273">
    <property type="entry name" value="ENTH"/>
    <property type="match status" value="1"/>
</dbReference>
<accession>A0A6J2KE62</accession>
<dbReference type="Pfam" id="PF01608">
    <property type="entry name" value="I_LWEQ"/>
    <property type="match status" value="1"/>
</dbReference>
<evidence type="ECO:0000256" key="4">
    <source>
        <dbReference type="ARBA" id="ARBA00023203"/>
    </source>
</evidence>
<dbReference type="SMART" id="SM00307">
    <property type="entry name" value="ILWEQ"/>
    <property type="match status" value="1"/>
</dbReference>
<feature type="coiled-coil region" evidence="5">
    <location>
        <begin position="971"/>
        <end position="1072"/>
    </location>
</feature>
<feature type="coiled-coil region" evidence="5">
    <location>
        <begin position="347"/>
        <end position="761"/>
    </location>
</feature>
<evidence type="ECO:0000256" key="6">
    <source>
        <dbReference type="SAM" id="MobiDB-lite"/>
    </source>
</evidence>
<dbReference type="Pfam" id="PF07651">
    <property type="entry name" value="ANTH"/>
    <property type="match status" value="1"/>
</dbReference>
<dbReference type="GeneID" id="114250570"/>
<dbReference type="GO" id="GO:0007015">
    <property type="term" value="P:actin filament organization"/>
    <property type="evidence" value="ECO:0007669"/>
    <property type="project" value="TreeGrafter"/>
</dbReference>
<dbReference type="InterPro" id="IPR030224">
    <property type="entry name" value="Sla2_fam"/>
</dbReference>
<dbReference type="OrthoDB" id="8178130at2759"/>
<dbReference type="GO" id="GO:0032051">
    <property type="term" value="F:clathrin light chain binding"/>
    <property type="evidence" value="ECO:0007669"/>
    <property type="project" value="TreeGrafter"/>
</dbReference>
<dbReference type="CTD" id="3092"/>
<feature type="region of interest" description="Disordered" evidence="6">
    <location>
        <begin position="322"/>
        <end position="347"/>
    </location>
</feature>
<feature type="coiled-coil region" evidence="5">
    <location>
        <begin position="801"/>
        <end position="934"/>
    </location>
</feature>
<evidence type="ECO:0000313" key="10">
    <source>
        <dbReference type="RefSeq" id="XP_028040285.1"/>
    </source>
</evidence>
<dbReference type="GO" id="GO:0006897">
    <property type="term" value="P:endocytosis"/>
    <property type="evidence" value="ECO:0007669"/>
    <property type="project" value="InterPro"/>
</dbReference>
<dbReference type="GO" id="GO:0035615">
    <property type="term" value="F:clathrin adaptor activity"/>
    <property type="evidence" value="ECO:0007669"/>
    <property type="project" value="TreeGrafter"/>
</dbReference>
<dbReference type="GO" id="GO:0043325">
    <property type="term" value="F:phosphatidylinositol-3,4-bisphosphate binding"/>
    <property type="evidence" value="ECO:0007669"/>
    <property type="project" value="TreeGrafter"/>
</dbReference>
<dbReference type="CDD" id="cd17006">
    <property type="entry name" value="ANTH_N_HIP1_like"/>
    <property type="match status" value="1"/>
</dbReference>
<reference evidence="10" key="1">
    <citation type="submission" date="2025-08" db="UniProtKB">
        <authorList>
            <consortium name="RefSeq"/>
        </authorList>
    </citation>
    <scope>IDENTIFICATION</scope>
    <source>
        <tissue evidence="10">Silk gland</tissue>
    </source>
</reference>
<comment type="similarity">
    <text evidence="2">Belongs to the SLA2 family.</text>
</comment>
<keyword evidence="3" id="KW-0963">Cytoplasm</keyword>
<dbReference type="GO" id="GO:0048268">
    <property type="term" value="P:clathrin coat assembly"/>
    <property type="evidence" value="ECO:0007669"/>
    <property type="project" value="TreeGrafter"/>
</dbReference>
<dbReference type="GO" id="GO:0080025">
    <property type="term" value="F:phosphatidylinositol-3,5-bisphosphate binding"/>
    <property type="evidence" value="ECO:0007669"/>
    <property type="project" value="TreeGrafter"/>
</dbReference>
<name>A0A6J2KE62_BOMMA</name>
<dbReference type="PROSITE" id="PS50945">
    <property type="entry name" value="I_LWEQ"/>
    <property type="match status" value="1"/>
</dbReference>
<dbReference type="GO" id="GO:0051015">
    <property type="term" value="F:actin filament binding"/>
    <property type="evidence" value="ECO:0007669"/>
    <property type="project" value="TreeGrafter"/>
</dbReference>
<dbReference type="KEGG" id="bman:114250570"/>
<dbReference type="GO" id="GO:0030864">
    <property type="term" value="C:cortical actin cytoskeleton"/>
    <property type="evidence" value="ECO:0007669"/>
    <property type="project" value="TreeGrafter"/>
</dbReference>